<evidence type="ECO:0000313" key="1">
    <source>
        <dbReference type="EMBL" id="KHJ81937.1"/>
    </source>
</evidence>
<accession>A0A0B1SEG4</accession>
<gene>
    <name evidence="1" type="ORF">OESDEN_18374</name>
</gene>
<dbReference type="OrthoDB" id="5869586at2759"/>
<protein>
    <submittedName>
        <fullName evidence="1">Uncharacterized protein</fullName>
    </submittedName>
</protein>
<feature type="non-terminal residue" evidence="1">
    <location>
        <position position="124"/>
    </location>
</feature>
<keyword evidence="2" id="KW-1185">Reference proteome</keyword>
<evidence type="ECO:0000313" key="2">
    <source>
        <dbReference type="Proteomes" id="UP000053660"/>
    </source>
</evidence>
<dbReference type="EMBL" id="KN583938">
    <property type="protein sequence ID" value="KHJ81937.1"/>
    <property type="molecule type" value="Genomic_DNA"/>
</dbReference>
<name>A0A0B1SEG4_OESDE</name>
<dbReference type="Proteomes" id="UP000053660">
    <property type="component" value="Unassembled WGS sequence"/>
</dbReference>
<organism evidence="1 2">
    <name type="scientific">Oesophagostomum dentatum</name>
    <name type="common">Nodular worm</name>
    <dbReference type="NCBI Taxonomy" id="61180"/>
    <lineage>
        <taxon>Eukaryota</taxon>
        <taxon>Metazoa</taxon>
        <taxon>Ecdysozoa</taxon>
        <taxon>Nematoda</taxon>
        <taxon>Chromadorea</taxon>
        <taxon>Rhabditida</taxon>
        <taxon>Rhabditina</taxon>
        <taxon>Rhabditomorpha</taxon>
        <taxon>Strongyloidea</taxon>
        <taxon>Strongylidae</taxon>
        <taxon>Oesophagostomum</taxon>
    </lineage>
</organism>
<sequence>MALKRTLTSGAKKQLASDIALFLDAHVREAEKRHSEYYEKADKFYFKIREDICKAAESILPQVALDANLLDFLHNEDSADSEELVAASASHSSENIDIASEAVAAFENLSIPVEKACTSDADLQ</sequence>
<proteinExistence type="predicted"/>
<reference evidence="1 2" key="1">
    <citation type="submission" date="2014-03" db="EMBL/GenBank/DDBJ databases">
        <title>Draft genome of the hookworm Oesophagostomum dentatum.</title>
        <authorList>
            <person name="Mitreva M."/>
        </authorList>
    </citation>
    <scope>NUCLEOTIDE SEQUENCE [LARGE SCALE GENOMIC DNA]</scope>
    <source>
        <strain evidence="1 2">OD-Hann</strain>
    </source>
</reference>
<dbReference type="AlphaFoldDB" id="A0A0B1SEG4"/>